<protein>
    <recommendedName>
        <fullName evidence="5">Protein-lysine N-methyltransferase EFM5</fullName>
        <ecNumber evidence="5">2.1.1.-</ecNumber>
    </recommendedName>
    <alternativeName>
        <fullName evidence="5">Elongation factor methyltransferase 5</fullName>
    </alternativeName>
</protein>
<evidence type="ECO:0000313" key="9">
    <source>
        <dbReference type="Proteomes" id="UP000652219"/>
    </source>
</evidence>
<evidence type="ECO:0000256" key="3">
    <source>
        <dbReference type="ARBA" id="ARBA00022603"/>
    </source>
</evidence>
<dbReference type="GO" id="GO:0003676">
    <property type="term" value="F:nucleic acid binding"/>
    <property type="evidence" value="ECO:0007669"/>
    <property type="project" value="InterPro"/>
</dbReference>
<dbReference type="EMBL" id="WIGN01000062">
    <property type="protein sequence ID" value="KAF6812538.1"/>
    <property type="molecule type" value="Genomic_DNA"/>
</dbReference>
<dbReference type="FunFam" id="3.40.50.720:FF:000358">
    <property type="entry name" value="NADH-ubiquinone oxidoreductase 39 kDa subunit"/>
    <property type="match status" value="1"/>
</dbReference>
<dbReference type="PANTHER" id="PTHR12126">
    <property type="entry name" value="NADH-UBIQUINONE OXIDOREDUCTASE 39 KDA SUBUNIT-RELATED"/>
    <property type="match status" value="1"/>
</dbReference>
<gene>
    <name evidence="5" type="primary">EFM5</name>
    <name evidence="8" type="ORF">CSOJ01_05087</name>
</gene>
<dbReference type="GO" id="GO:0005739">
    <property type="term" value="C:mitochondrion"/>
    <property type="evidence" value="ECO:0007669"/>
    <property type="project" value="TreeGrafter"/>
</dbReference>
<dbReference type="AlphaFoldDB" id="A0A8H6MY50"/>
<comment type="function">
    <text evidence="5">S-adenosyl-L-methionine-dependent protein-lysine N-methyltransferase that trimethylates elongation factor 1-alpha at 'Lys-79'.</text>
</comment>
<comment type="similarity">
    <text evidence="5">Belongs to the class I-like SAM-binding methyltransferase superfamily. EFM5 family.</text>
</comment>
<evidence type="ECO:0000256" key="5">
    <source>
        <dbReference type="HAMAP-Rule" id="MF_03187"/>
    </source>
</evidence>
<dbReference type="InterPro" id="IPR036291">
    <property type="entry name" value="NAD(P)-bd_dom_sf"/>
</dbReference>
<organism evidence="8 9">
    <name type="scientific">Colletotrichum sojae</name>
    <dbReference type="NCBI Taxonomy" id="2175907"/>
    <lineage>
        <taxon>Eukaryota</taxon>
        <taxon>Fungi</taxon>
        <taxon>Dikarya</taxon>
        <taxon>Ascomycota</taxon>
        <taxon>Pezizomycotina</taxon>
        <taxon>Sordariomycetes</taxon>
        <taxon>Hypocreomycetidae</taxon>
        <taxon>Glomerellales</taxon>
        <taxon>Glomerellaceae</taxon>
        <taxon>Colletotrichum</taxon>
        <taxon>Colletotrichum orchidearum species complex</taxon>
    </lineage>
</organism>
<dbReference type="Pfam" id="PF01370">
    <property type="entry name" value="Epimerase"/>
    <property type="match status" value="1"/>
</dbReference>
<evidence type="ECO:0000313" key="8">
    <source>
        <dbReference type="EMBL" id="KAF6812538.1"/>
    </source>
</evidence>
<keyword evidence="4 5" id="KW-0808">Transferase</keyword>
<feature type="compositionally biased region" description="Polar residues" evidence="6">
    <location>
        <begin position="60"/>
        <end position="74"/>
    </location>
</feature>
<keyword evidence="3 5" id="KW-0489">Methyltransferase</keyword>
<keyword evidence="2 5" id="KW-0963">Cytoplasm</keyword>
<dbReference type="SUPFAM" id="SSF51735">
    <property type="entry name" value="NAD(P)-binding Rossmann-fold domains"/>
    <property type="match status" value="1"/>
</dbReference>
<dbReference type="GO" id="GO:0016279">
    <property type="term" value="F:protein-lysine N-methyltransferase activity"/>
    <property type="evidence" value="ECO:0007669"/>
    <property type="project" value="UniProtKB-UniRule"/>
</dbReference>
<dbReference type="GO" id="GO:0044877">
    <property type="term" value="F:protein-containing complex binding"/>
    <property type="evidence" value="ECO:0007669"/>
    <property type="project" value="TreeGrafter"/>
</dbReference>
<feature type="region of interest" description="Disordered" evidence="6">
    <location>
        <begin position="25"/>
        <end position="75"/>
    </location>
</feature>
<evidence type="ECO:0000256" key="6">
    <source>
        <dbReference type="SAM" id="MobiDB-lite"/>
    </source>
</evidence>
<reference evidence="8 9" key="1">
    <citation type="journal article" date="2020" name="Phytopathology">
        <title>Genome Sequence Resources of Colletotrichum truncatum, C. plurivorum, C. musicola, and C. sojae: Four Species Pathogenic to Soybean (Glycine max).</title>
        <authorList>
            <person name="Rogerio F."/>
            <person name="Boufleur T.R."/>
            <person name="Ciampi-Guillardi M."/>
            <person name="Sukno S.A."/>
            <person name="Thon M.R."/>
            <person name="Massola Junior N.S."/>
            <person name="Baroncelli R."/>
        </authorList>
    </citation>
    <scope>NUCLEOTIDE SEQUENCE [LARGE SCALE GENOMIC DNA]</scope>
    <source>
        <strain evidence="8 9">LFN0009</strain>
    </source>
</reference>
<dbReference type="InterPro" id="IPR002052">
    <property type="entry name" value="DNA_methylase_N6_adenine_CS"/>
</dbReference>
<sequence length="641" mass="72724">MASIPTAVRSTHKVAHNAIRRQPLHDIAITRTGKPILRTQGGRHSLGGMETKSRRKPHSKNSLQGTLRRSSAQQDRLDARQGCTVVIPFREEMAKRHLKVAGDLGRVVFMEYDLRNTQSIEESVRHSDVVYNLVGRNYPTKNFSLEDVHVEGTERIAEAVAKYDVDRFIHVSSYNANLDSASEFYRTKARGEQVARSIYPETTIVRPAPVFGFEDNLLLKLASVMNLFTANNMQERFWPVHALELMLYDDSTAGQTYELYGPKNYSMAEIAGFVDREIFKKRRHINVPKKILQPVAGLLNKYLWWPIMSADEIEREFIDQEIDETAKTFKDLGIEPGDISKFTYHYLQGFRSGNFYDLPPATEKEKKEERKYLHVLDDQFPRFKLGPSAGWLIAQAQASKSDSDDEPLVLSSHALAALAEFNAEKDAHQERFEKLRAQAEANAAGGGVLSMEAFTEDWNESQFWYSDETANLIAGQLLEGADERTTIAVVSAPSVFVALRNLMNARGKSHTLPKLVLLEHDTRFSVFPEFVFYDFQEPFKLPGELKGAVDRIVCDPPFLSEDCQTKAAMTVRWMMKPDAASKGRVIVCTGERMESLVAKVYKAFGVKTTTYEPKHARGLSNEFYCYANFECQDWVWSATPK</sequence>
<comment type="subcellular location">
    <subcellularLocation>
        <location evidence="1 5">Cytoplasm</location>
    </subcellularLocation>
</comment>
<dbReference type="EC" id="2.1.1.-" evidence="5"/>
<dbReference type="InterPro" id="IPR001509">
    <property type="entry name" value="Epimerase_deHydtase"/>
</dbReference>
<accession>A0A8H6MY50</accession>
<evidence type="ECO:0000259" key="7">
    <source>
        <dbReference type="Pfam" id="PF01370"/>
    </source>
</evidence>
<dbReference type="Pfam" id="PF10237">
    <property type="entry name" value="N6-adenineMlase"/>
    <property type="match status" value="1"/>
</dbReference>
<proteinExistence type="inferred from homology"/>
<keyword evidence="8" id="KW-0830">Ubiquinone</keyword>
<dbReference type="CDD" id="cd05271">
    <property type="entry name" value="NDUFA9_like_SDR_a"/>
    <property type="match status" value="1"/>
</dbReference>
<evidence type="ECO:0000256" key="1">
    <source>
        <dbReference type="ARBA" id="ARBA00004496"/>
    </source>
</evidence>
<name>A0A8H6MY50_9PEZI</name>
<dbReference type="GO" id="GO:0032259">
    <property type="term" value="P:methylation"/>
    <property type="evidence" value="ECO:0007669"/>
    <property type="project" value="UniProtKB-KW"/>
</dbReference>
<dbReference type="HAMAP" id="MF_03187">
    <property type="entry name" value="Methyltr_EFM5"/>
    <property type="match status" value="1"/>
</dbReference>
<evidence type="ECO:0000256" key="2">
    <source>
        <dbReference type="ARBA" id="ARBA00022490"/>
    </source>
</evidence>
<dbReference type="InterPro" id="IPR019369">
    <property type="entry name" value="Efm5/EEF1AKMT1"/>
</dbReference>
<keyword evidence="9" id="KW-1185">Reference proteome</keyword>
<evidence type="ECO:0000256" key="4">
    <source>
        <dbReference type="ARBA" id="ARBA00022679"/>
    </source>
</evidence>
<dbReference type="PROSITE" id="PS00092">
    <property type="entry name" value="N6_MTASE"/>
    <property type="match status" value="1"/>
</dbReference>
<dbReference type="InterPro" id="IPR041370">
    <property type="entry name" value="Mlase_EEF1AKMT1/ZCCHC4"/>
</dbReference>
<comment type="caution">
    <text evidence="8">The sequence shown here is derived from an EMBL/GenBank/DDBJ whole genome shotgun (WGS) entry which is preliminary data.</text>
</comment>
<dbReference type="InterPro" id="IPR051207">
    <property type="entry name" value="ComplexI_NDUFA9_subunit"/>
</dbReference>
<dbReference type="PANTHER" id="PTHR12126:SF11">
    <property type="entry name" value="NADH DEHYDROGENASE [UBIQUINONE] 1 ALPHA SUBCOMPLEX SUBUNIT 9, MITOCHONDRIAL"/>
    <property type="match status" value="1"/>
</dbReference>
<dbReference type="Gene3D" id="3.40.50.720">
    <property type="entry name" value="NAD(P)-binding Rossmann-like Domain"/>
    <property type="match status" value="1"/>
</dbReference>
<feature type="domain" description="NAD-dependent epimerase/dehydratase" evidence="7">
    <location>
        <begin position="82"/>
        <end position="175"/>
    </location>
</feature>
<dbReference type="Proteomes" id="UP000652219">
    <property type="component" value="Unassembled WGS sequence"/>
</dbReference>